<sequence>MGKKRIAKKEGEEVLKEREALEEKVSKMKQTGTVGGRHVVRGVAHVQATYNNTMISITDDRGNVLAWSSSGALGFRGAKKATPFAAARVAETVVEKVRKAGLEDVAVLVKGIGSGRDSAIRALANHGLNIMMIKDITPVPHNGPRPKKVRRV</sequence>
<evidence type="ECO:0000256" key="4">
    <source>
        <dbReference type="ARBA" id="ARBA00022980"/>
    </source>
</evidence>
<comment type="caution">
    <text evidence="8">The sequence shown here is derived from an EMBL/GenBank/DDBJ whole genome shotgun (WGS) entry which is preliminary data.</text>
</comment>
<dbReference type="GO" id="GO:0006412">
    <property type="term" value="P:translation"/>
    <property type="evidence" value="ECO:0007669"/>
    <property type="project" value="UniProtKB-UniRule"/>
</dbReference>
<dbReference type="GO" id="GO:0005840">
    <property type="term" value="C:ribosome"/>
    <property type="evidence" value="ECO:0007669"/>
    <property type="project" value="UniProtKB-KW"/>
</dbReference>
<dbReference type="InterPro" id="IPR036967">
    <property type="entry name" value="Ribosomal_uS11_sf"/>
</dbReference>
<evidence type="ECO:0000313" key="9">
    <source>
        <dbReference type="Proteomes" id="UP000724148"/>
    </source>
</evidence>
<evidence type="ECO:0000256" key="6">
    <source>
        <dbReference type="HAMAP-Rule" id="MF_01310"/>
    </source>
</evidence>
<reference evidence="8" key="1">
    <citation type="submission" date="2020-07" db="EMBL/GenBank/DDBJ databases">
        <title>Huge and variable diversity of episymbiotic CPR bacteria and DPANN archaea in groundwater ecosystems.</title>
        <authorList>
            <person name="He C.Y."/>
            <person name="Keren R."/>
            <person name="Whittaker M."/>
            <person name="Farag I.F."/>
            <person name="Doudna J."/>
            <person name="Cate J.H.D."/>
            <person name="Banfield J.F."/>
        </authorList>
    </citation>
    <scope>NUCLEOTIDE SEQUENCE</scope>
    <source>
        <strain evidence="8">NC_groundwater_193_Ag_S-0.1um_51_7</strain>
    </source>
</reference>
<dbReference type="Gene3D" id="3.30.420.80">
    <property type="entry name" value="Ribosomal protein S11"/>
    <property type="match status" value="1"/>
</dbReference>
<dbReference type="Proteomes" id="UP000724148">
    <property type="component" value="Unassembled WGS sequence"/>
</dbReference>
<keyword evidence="2 6" id="KW-0699">rRNA-binding</keyword>
<evidence type="ECO:0000256" key="2">
    <source>
        <dbReference type="ARBA" id="ARBA00022730"/>
    </source>
</evidence>
<dbReference type="InterPro" id="IPR001971">
    <property type="entry name" value="Ribosomal_uS11"/>
</dbReference>
<evidence type="ECO:0000256" key="5">
    <source>
        <dbReference type="ARBA" id="ARBA00023274"/>
    </source>
</evidence>
<keyword evidence="7" id="KW-0175">Coiled coil</keyword>
<dbReference type="SUPFAM" id="SSF53137">
    <property type="entry name" value="Translational machinery components"/>
    <property type="match status" value="1"/>
</dbReference>
<dbReference type="HAMAP" id="MF_01310">
    <property type="entry name" value="Ribosomal_uS11"/>
    <property type="match status" value="1"/>
</dbReference>
<evidence type="ECO:0000313" key="8">
    <source>
        <dbReference type="EMBL" id="MBI2096966.1"/>
    </source>
</evidence>
<evidence type="ECO:0000256" key="1">
    <source>
        <dbReference type="ARBA" id="ARBA00006194"/>
    </source>
</evidence>
<name>A0A931SBP8_9BACT</name>
<keyword evidence="4 6" id="KW-0689">Ribosomal protein</keyword>
<dbReference type="NCBIfam" id="TIGR03632">
    <property type="entry name" value="uS11_bact"/>
    <property type="match status" value="1"/>
</dbReference>
<dbReference type="EMBL" id="JACOZA010000064">
    <property type="protein sequence ID" value="MBI2096966.1"/>
    <property type="molecule type" value="Genomic_DNA"/>
</dbReference>
<dbReference type="GO" id="GO:0019843">
    <property type="term" value="F:rRNA binding"/>
    <property type="evidence" value="ECO:0007669"/>
    <property type="project" value="UniProtKB-UniRule"/>
</dbReference>
<dbReference type="AlphaFoldDB" id="A0A931SBP8"/>
<dbReference type="PIRSF" id="PIRSF002131">
    <property type="entry name" value="Ribosomal_S11"/>
    <property type="match status" value="1"/>
</dbReference>
<dbReference type="PANTHER" id="PTHR11759">
    <property type="entry name" value="40S RIBOSOMAL PROTEIN S14/30S RIBOSOMAL PROTEIN S11"/>
    <property type="match status" value="1"/>
</dbReference>
<keyword evidence="3 6" id="KW-0694">RNA-binding</keyword>
<proteinExistence type="inferred from homology"/>
<comment type="subunit">
    <text evidence="6">Part of the 30S ribosomal subunit. Interacts with proteins S7 and S18. Binds to IF-3.</text>
</comment>
<evidence type="ECO:0000256" key="3">
    <source>
        <dbReference type="ARBA" id="ARBA00022884"/>
    </source>
</evidence>
<dbReference type="InterPro" id="IPR019981">
    <property type="entry name" value="Ribosomal_uS11_bac-type"/>
</dbReference>
<dbReference type="GO" id="GO:0003735">
    <property type="term" value="F:structural constituent of ribosome"/>
    <property type="evidence" value="ECO:0007669"/>
    <property type="project" value="InterPro"/>
</dbReference>
<comment type="function">
    <text evidence="6">Located on the platform of the 30S subunit, it bridges several disparate RNA helices of the 16S rRNA. Forms part of the Shine-Dalgarno cleft in the 70S ribosome.</text>
</comment>
<organism evidence="8 9">
    <name type="scientific">Candidatus Sungiibacteriota bacterium</name>
    <dbReference type="NCBI Taxonomy" id="2750080"/>
    <lineage>
        <taxon>Bacteria</taxon>
        <taxon>Candidatus Sungiibacteriota</taxon>
    </lineage>
</organism>
<dbReference type="NCBIfam" id="NF003698">
    <property type="entry name" value="PRK05309.1"/>
    <property type="match status" value="1"/>
</dbReference>
<dbReference type="GO" id="GO:1990904">
    <property type="term" value="C:ribonucleoprotein complex"/>
    <property type="evidence" value="ECO:0007669"/>
    <property type="project" value="UniProtKB-KW"/>
</dbReference>
<comment type="similarity">
    <text evidence="1 6">Belongs to the universal ribosomal protein uS11 family.</text>
</comment>
<feature type="coiled-coil region" evidence="7">
    <location>
        <begin position="4"/>
        <end position="31"/>
    </location>
</feature>
<accession>A0A931SBP8</accession>
<gene>
    <name evidence="6 8" type="primary">rpsK</name>
    <name evidence="8" type="ORF">HYT40_02315</name>
</gene>
<dbReference type="Pfam" id="PF00411">
    <property type="entry name" value="Ribosomal_S11"/>
    <property type="match status" value="1"/>
</dbReference>
<keyword evidence="5 6" id="KW-0687">Ribonucleoprotein</keyword>
<evidence type="ECO:0000256" key="7">
    <source>
        <dbReference type="SAM" id="Coils"/>
    </source>
</evidence>
<protein>
    <recommendedName>
        <fullName evidence="6">Small ribosomal subunit protein uS11</fullName>
    </recommendedName>
</protein>